<feature type="DNA-binding region" description="H-T-H motif" evidence="4">
    <location>
        <begin position="50"/>
        <end position="69"/>
    </location>
</feature>
<sequence length="232" mass="25321">MTPSRLRVVKGGTRAGTWGDRPPTDDDEARSRLLDAAEACYERHGVSRTTVDDIAREASVHRTTVYRYFGSRDDVLAFVILRDSAGVIQGAERSMNGNGPFGKRLLDALDGAIAAVEKSRWLSVLFSPESLTMTVAAAASTAFRDRIREALRPYVDAAKASGELREQLDPDAVADWLVRVAQMLLMDHLAGSQHNTRMDRRATLRNFVIPGILSPTAADAATVPTPTKSAKR</sequence>
<keyword evidence="8" id="KW-1185">Reference proteome</keyword>
<evidence type="ECO:0000313" key="7">
    <source>
        <dbReference type="EMBL" id="KBZ69303.1"/>
    </source>
</evidence>
<evidence type="ECO:0000256" key="5">
    <source>
        <dbReference type="SAM" id="MobiDB-lite"/>
    </source>
</evidence>
<organism evidence="7 8">
    <name type="scientific">Mycobacterium [tuberculosis] TKK-01-0051</name>
    <dbReference type="NCBI Taxonomy" id="1324261"/>
    <lineage>
        <taxon>Bacteria</taxon>
        <taxon>Bacillati</taxon>
        <taxon>Actinomycetota</taxon>
        <taxon>Actinomycetes</taxon>
        <taxon>Mycobacteriales</taxon>
        <taxon>Mycobacteriaceae</taxon>
        <taxon>Mycobacterium</taxon>
        <taxon>Mycobacterium avium complex (MAC)</taxon>
    </lineage>
</organism>
<evidence type="ECO:0000256" key="2">
    <source>
        <dbReference type="ARBA" id="ARBA00023125"/>
    </source>
</evidence>
<name>A0A051UJZ7_9MYCO</name>
<dbReference type="PRINTS" id="PR00455">
    <property type="entry name" value="HTHTETR"/>
</dbReference>
<dbReference type="PANTHER" id="PTHR30055">
    <property type="entry name" value="HTH-TYPE TRANSCRIPTIONAL REGULATOR RUTR"/>
    <property type="match status" value="1"/>
</dbReference>
<dbReference type="SUPFAM" id="SSF48498">
    <property type="entry name" value="Tetracyclin repressor-like, C-terminal domain"/>
    <property type="match status" value="1"/>
</dbReference>
<comment type="caution">
    <text evidence="7">The sequence shown here is derived from an EMBL/GenBank/DDBJ whole genome shotgun (WGS) entry which is preliminary data.</text>
</comment>
<dbReference type="PROSITE" id="PS50977">
    <property type="entry name" value="HTH_TETR_2"/>
    <property type="match status" value="1"/>
</dbReference>
<evidence type="ECO:0000313" key="8">
    <source>
        <dbReference type="Proteomes" id="UP000025947"/>
    </source>
</evidence>
<dbReference type="GO" id="GO:0000976">
    <property type="term" value="F:transcription cis-regulatory region binding"/>
    <property type="evidence" value="ECO:0007669"/>
    <property type="project" value="TreeGrafter"/>
</dbReference>
<dbReference type="PATRIC" id="fig|1324261.3.peg.17"/>
<dbReference type="GO" id="GO:0003700">
    <property type="term" value="F:DNA-binding transcription factor activity"/>
    <property type="evidence" value="ECO:0007669"/>
    <property type="project" value="TreeGrafter"/>
</dbReference>
<dbReference type="Pfam" id="PF00440">
    <property type="entry name" value="TetR_N"/>
    <property type="match status" value="1"/>
</dbReference>
<keyword evidence="2 4" id="KW-0238">DNA-binding</keyword>
<dbReference type="EMBL" id="JLXW01000001">
    <property type="protein sequence ID" value="KBZ69303.1"/>
    <property type="molecule type" value="Genomic_DNA"/>
</dbReference>
<reference evidence="7 8" key="1">
    <citation type="submission" date="2014-04" db="EMBL/GenBank/DDBJ databases">
        <title>The Genome Sequence of Mycobacterium tuberculosis TKK-01-0051.</title>
        <authorList>
            <consortium name="The Broad Institute Genomics Platform"/>
            <consortium name="The Broad Institute Genome Sequencing Center for Infectious Disease"/>
            <person name="Earl A.M."/>
            <person name="Cohen K."/>
            <person name="Pym A."/>
            <person name="Bishai W."/>
            <person name="Maharaj K."/>
            <person name="Desjardins C."/>
            <person name="Abeel T."/>
            <person name="Young S."/>
            <person name="Zeng Q."/>
            <person name="Gargeya S."/>
            <person name="Abouelleil A."/>
            <person name="Alvarado L."/>
            <person name="Chapman S.B."/>
            <person name="Gainer-Dewar J."/>
            <person name="Goldberg J."/>
            <person name="Griggs A."/>
            <person name="Gujja S."/>
            <person name="Hansen M."/>
            <person name="Howarth C."/>
            <person name="Imamovic A."/>
            <person name="Larimer J."/>
            <person name="Murphy C."/>
            <person name="Naylor J."/>
            <person name="Pearson M."/>
            <person name="Poon T.W."/>
            <person name="Priest M."/>
            <person name="Roberts A."/>
            <person name="Saif S."/>
            <person name="Shea T."/>
            <person name="Sykes S."/>
            <person name="Wortman J."/>
            <person name="Nusbaum C."/>
            <person name="Birren B."/>
        </authorList>
    </citation>
    <scope>NUCLEOTIDE SEQUENCE [LARGE SCALE GENOMIC DNA]</scope>
    <source>
        <strain evidence="7 8">TKK-01-0051</strain>
    </source>
</reference>
<proteinExistence type="predicted"/>
<dbReference type="InterPro" id="IPR009057">
    <property type="entry name" value="Homeodomain-like_sf"/>
</dbReference>
<accession>A0A051UJZ7</accession>
<dbReference type="HOGENOM" id="CLU_069356_39_4_11"/>
<dbReference type="Gene3D" id="1.10.357.10">
    <property type="entry name" value="Tetracycline Repressor, domain 2"/>
    <property type="match status" value="1"/>
</dbReference>
<keyword evidence="3" id="KW-0804">Transcription</keyword>
<evidence type="ECO:0000256" key="3">
    <source>
        <dbReference type="ARBA" id="ARBA00023163"/>
    </source>
</evidence>
<dbReference type="InterPro" id="IPR001647">
    <property type="entry name" value="HTH_TetR"/>
</dbReference>
<dbReference type="InterPro" id="IPR036271">
    <property type="entry name" value="Tet_transcr_reg_TetR-rel_C_sf"/>
</dbReference>
<gene>
    <name evidence="7" type="ORF">K875_00018</name>
</gene>
<dbReference type="RefSeq" id="WP_100882012.1">
    <property type="nucleotide sequence ID" value="NZ_KK328284.1"/>
</dbReference>
<dbReference type="AlphaFoldDB" id="A0A051UJZ7"/>
<dbReference type="PANTHER" id="PTHR30055:SF234">
    <property type="entry name" value="HTH-TYPE TRANSCRIPTIONAL REGULATOR BETI"/>
    <property type="match status" value="1"/>
</dbReference>
<keyword evidence="1" id="KW-0805">Transcription regulation</keyword>
<dbReference type="InterPro" id="IPR050109">
    <property type="entry name" value="HTH-type_TetR-like_transc_reg"/>
</dbReference>
<feature type="region of interest" description="Disordered" evidence="5">
    <location>
        <begin position="1"/>
        <end position="28"/>
    </location>
</feature>
<evidence type="ECO:0000259" key="6">
    <source>
        <dbReference type="PROSITE" id="PS50977"/>
    </source>
</evidence>
<evidence type="ECO:0000256" key="1">
    <source>
        <dbReference type="ARBA" id="ARBA00023015"/>
    </source>
</evidence>
<protein>
    <recommendedName>
        <fullName evidence="6">HTH tetR-type domain-containing protein</fullName>
    </recommendedName>
</protein>
<evidence type="ECO:0000256" key="4">
    <source>
        <dbReference type="PROSITE-ProRule" id="PRU00335"/>
    </source>
</evidence>
<dbReference type="Proteomes" id="UP000025947">
    <property type="component" value="Unassembled WGS sequence"/>
</dbReference>
<feature type="domain" description="HTH tetR-type" evidence="6">
    <location>
        <begin position="27"/>
        <end position="87"/>
    </location>
</feature>
<dbReference type="SUPFAM" id="SSF46689">
    <property type="entry name" value="Homeodomain-like"/>
    <property type="match status" value="1"/>
</dbReference>